<sequence>MLEKEGEAEQLVKRIGSLDAPIMPQGPTIDDDESSGEADKSKNALLDMPNVDPKATVSLSNKNDNTPRPNVVLSIDVIVCKEIHVV</sequence>
<keyword evidence="3" id="KW-1185">Reference proteome</keyword>
<organism evidence="2 3">
    <name type="scientific">Strongylus vulgaris</name>
    <name type="common">Blood worm</name>
    <dbReference type="NCBI Taxonomy" id="40348"/>
    <lineage>
        <taxon>Eukaryota</taxon>
        <taxon>Metazoa</taxon>
        <taxon>Ecdysozoa</taxon>
        <taxon>Nematoda</taxon>
        <taxon>Chromadorea</taxon>
        <taxon>Rhabditida</taxon>
        <taxon>Rhabditina</taxon>
        <taxon>Rhabditomorpha</taxon>
        <taxon>Strongyloidea</taxon>
        <taxon>Strongylidae</taxon>
        <taxon>Strongylus</taxon>
    </lineage>
</organism>
<accession>A0A3P7IY97</accession>
<dbReference type="EMBL" id="UYYB01100557">
    <property type="protein sequence ID" value="VDM77951.1"/>
    <property type="molecule type" value="Genomic_DNA"/>
</dbReference>
<reference evidence="2 3" key="1">
    <citation type="submission" date="2018-11" db="EMBL/GenBank/DDBJ databases">
        <authorList>
            <consortium name="Pathogen Informatics"/>
        </authorList>
    </citation>
    <scope>NUCLEOTIDE SEQUENCE [LARGE SCALE GENOMIC DNA]</scope>
</reference>
<protein>
    <submittedName>
        <fullName evidence="2">Uncharacterized protein</fullName>
    </submittedName>
</protein>
<evidence type="ECO:0000256" key="1">
    <source>
        <dbReference type="SAM" id="MobiDB-lite"/>
    </source>
</evidence>
<evidence type="ECO:0000313" key="3">
    <source>
        <dbReference type="Proteomes" id="UP000270094"/>
    </source>
</evidence>
<evidence type="ECO:0000313" key="2">
    <source>
        <dbReference type="EMBL" id="VDM77951.1"/>
    </source>
</evidence>
<dbReference type="Proteomes" id="UP000270094">
    <property type="component" value="Unassembled WGS sequence"/>
</dbReference>
<proteinExistence type="predicted"/>
<feature type="compositionally biased region" description="Basic and acidic residues" evidence="1">
    <location>
        <begin position="1"/>
        <end position="12"/>
    </location>
</feature>
<feature type="region of interest" description="Disordered" evidence="1">
    <location>
        <begin position="1"/>
        <end position="48"/>
    </location>
</feature>
<name>A0A3P7IY97_STRVU</name>
<dbReference type="OrthoDB" id="5864495at2759"/>
<dbReference type="AlphaFoldDB" id="A0A3P7IY97"/>
<gene>
    <name evidence="2" type="ORF">SVUK_LOCUS12949</name>
</gene>